<dbReference type="Pfam" id="PF01491">
    <property type="entry name" value="Frataxin_Cyay"/>
    <property type="match status" value="1"/>
</dbReference>
<dbReference type="PROSITE" id="PS50810">
    <property type="entry name" value="FRATAXIN_2"/>
    <property type="match status" value="1"/>
</dbReference>
<dbReference type="EMBL" id="JAGDFL010000113">
    <property type="protein sequence ID" value="KAG7397424.1"/>
    <property type="molecule type" value="Genomic_DNA"/>
</dbReference>
<name>A0A8T1WXA5_9STRA</name>
<proteinExistence type="predicted"/>
<dbReference type="GO" id="GO:0016226">
    <property type="term" value="P:iron-sulfur cluster assembly"/>
    <property type="evidence" value="ECO:0007669"/>
    <property type="project" value="InterPro"/>
</dbReference>
<dbReference type="GO" id="GO:0008199">
    <property type="term" value="F:ferric iron binding"/>
    <property type="evidence" value="ECO:0007669"/>
    <property type="project" value="InterPro"/>
</dbReference>
<sequence length="152" mass="17366">MLRRSAVSRICRQFAVQTREKITIPASAGPGATARRRRLKPKMSKDKFAKLSTEFLDRAQTAMEPLQPPINKDFVLKRNGDGGLVVRTKDKEFVLEVMPAKQQLQFTSPISGLRTYEWNAVTKRWEDETDSHDIEGLLTRDLMRFCAGIPLF</sequence>
<organism evidence="1 2">
    <name type="scientific">Phytophthora boehmeriae</name>
    <dbReference type="NCBI Taxonomy" id="109152"/>
    <lineage>
        <taxon>Eukaryota</taxon>
        <taxon>Sar</taxon>
        <taxon>Stramenopiles</taxon>
        <taxon>Oomycota</taxon>
        <taxon>Peronosporomycetes</taxon>
        <taxon>Peronosporales</taxon>
        <taxon>Peronosporaceae</taxon>
        <taxon>Phytophthora</taxon>
    </lineage>
</organism>
<dbReference type="Proteomes" id="UP000693981">
    <property type="component" value="Unassembled WGS sequence"/>
</dbReference>
<evidence type="ECO:0000313" key="1">
    <source>
        <dbReference type="EMBL" id="KAG7397424.1"/>
    </source>
</evidence>
<gene>
    <name evidence="1" type="ORF">PHYBOEH_000778</name>
</gene>
<keyword evidence="2" id="KW-1185">Reference proteome</keyword>
<protein>
    <submittedName>
        <fullName evidence="1">Uncharacterized protein</fullName>
    </submittedName>
</protein>
<accession>A0A8T1WXA5</accession>
<dbReference type="OrthoDB" id="58083at2759"/>
<comment type="caution">
    <text evidence="1">The sequence shown here is derived from an EMBL/GenBank/DDBJ whole genome shotgun (WGS) entry which is preliminary data.</text>
</comment>
<dbReference type="SMART" id="SM01219">
    <property type="entry name" value="Frataxin_Cyay"/>
    <property type="match status" value="1"/>
</dbReference>
<evidence type="ECO:0000313" key="2">
    <source>
        <dbReference type="Proteomes" id="UP000693981"/>
    </source>
</evidence>
<reference evidence="1" key="1">
    <citation type="submission" date="2021-02" db="EMBL/GenBank/DDBJ databases">
        <authorList>
            <person name="Palmer J.M."/>
        </authorList>
    </citation>
    <scope>NUCLEOTIDE SEQUENCE</scope>
    <source>
        <strain evidence="1">SCRP23</strain>
    </source>
</reference>
<dbReference type="AlphaFoldDB" id="A0A8T1WXA5"/>
<dbReference type="InterPro" id="IPR002908">
    <property type="entry name" value="Frataxin/CyaY"/>
</dbReference>